<protein>
    <submittedName>
        <fullName evidence="2">Uncharacterized protein</fullName>
    </submittedName>
</protein>
<feature type="compositionally biased region" description="Low complexity" evidence="1">
    <location>
        <begin position="358"/>
        <end position="382"/>
    </location>
</feature>
<dbReference type="EMBL" id="GECU01026079">
    <property type="protein sequence ID" value="JAS81627.1"/>
    <property type="molecule type" value="Transcribed_RNA"/>
</dbReference>
<reference evidence="2" key="1">
    <citation type="submission" date="2015-11" db="EMBL/GenBank/DDBJ databases">
        <title>De novo transcriptome assembly of four potential Pierce s Disease insect vectors from Arizona vineyards.</title>
        <authorList>
            <person name="Tassone E.E."/>
        </authorList>
    </citation>
    <scope>NUCLEOTIDE SEQUENCE</scope>
</reference>
<feature type="non-terminal residue" evidence="2">
    <location>
        <position position="382"/>
    </location>
</feature>
<accession>A0A1B6I3W3</accession>
<gene>
    <name evidence="2" type="ORF">g.26460</name>
</gene>
<feature type="compositionally biased region" description="Polar residues" evidence="1">
    <location>
        <begin position="261"/>
        <end position="273"/>
    </location>
</feature>
<evidence type="ECO:0000256" key="1">
    <source>
        <dbReference type="SAM" id="MobiDB-lite"/>
    </source>
</evidence>
<feature type="region of interest" description="Disordered" evidence="1">
    <location>
        <begin position="261"/>
        <end position="301"/>
    </location>
</feature>
<sequence>LVEVKRIEFSCFGLKSILSQSIENLNLFREQQKQVRKFSQIINESANRVVTLSLVAKEPLHGLVSEVQDVCYANKLTCEQHCDGSCYQDVCTETPACPEYTEVFTESALTHVESGKEEEENRYWHKPKLQSDTADGHSQPDVSLEIEISTYPAVYDSSDSENNTNIFTLTNYSTDGNSPLNLFQNHDSSRDSQNRSDIYSTIAIHETEKLGQLEVSKETADYSNNTHDFVNEETNHISDIKGTGSYDGNPITDSATFENDSIWNSTESPTTPTDDAPMYATEFPSSVDENSKSPLDEETTKTEEYANEIDHTTETSAYSYYDPYISESSPTYDTTTETSYTTEDVTTPSYETTTQDLYTFSPTYDTTTETTTETSYTTEDVT</sequence>
<evidence type="ECO:0000313" key="2">
    <source>
        <dbReference type="EMBL" id="JAS81627.1"/>
    </source>
</evidence>
<proteinExistence type="predicted"/>
<name>A0A1B6I3W3_9HEMI</name>
<feature type="compositionally biased region" description="Basic and acidic residues" evidence="1">
    <location>
        <begin position="289"/>
        <end position="301"/>
    </location>
</feature>
<organism evidence="2">
    <name type="scientific">Homalodisca liturata</name>
    <dbReference type="NCBI Taxonomy" id="320908"/>
    <lineage>
        <taxon>Eukaryota</taxon>
        <taxon>Metazoa</taxon>
        <taxon>Ecdysozoa</taxon>
        <taxon>Arthropoda</taxon>
        <taxon>Hexapoda</taxon>
        <taxon>Insecta</taxon>
        <taxon>Pterygota</taxon>
        <taxon>Neoptera</taxon>
        <taxon>Paraneoptera</taxon>
        <taxon>Hemiptera</taxon>
        <taxon>Auchenorrhyncha</taxon>
        <taxon>Membracoidea</taxon>
        <taxon>Cicadellidae</taxon>
        <taxon>Cicadellinae</taxon>
        <taxon>Proconiini</taxon>
        <taxon>Homalodisca</taxon>
    </lineage>
</organism>
<feature type="non-terminal residue" evidence="2">
    <location>
        <position position="1"/>
    </location>
</feature>
<feature type="region of interest" description="Disordered" evidence="1">
    <location>
        <begin position="318"/>
        <end position="382"/>
    </location>
</feature>
<dbReference type="AlphaFoldDB" id="A0A1B6I3W3"/>
<feature type="compositionally biased region" description="Low complexity" evidence="1">
    <location>
        <begin position="326"/>
        <end position="349"/>
    </location>
</feature>